<feature type="coiled-coil region" evidence="1">
    <location>
        <begin position="247"/>
        <end position="281"/>
    </location>
</feature>
<feature type="compositionally biased region" description="Pro residues" evidence="2">
    <location>
        <begin position="75"/>
        <end position="85"/>
    </location>
</feature>
<keyword evidence="1" id="KW-0175">Coiled coil</keyword>
<feature type="compositionally biased region" description="Gly residues" evidence="2">
    <location>
        <begin position="98"/>
        <end position="114"/>
    </location>
</feature>
<feature type="coiled-coil region" evidence="1">
    <location>
        <begin position="673"/>
        <end position="730"/>
    </location>
</feature>
<feature type="region of interest" description="Disordered" evidence="2">
    <location>
        <begin position="17"/>
        <end position="146"/>
    </location>
</feature>
<evidence type="ECO:0000256" key="2">
    <source>
        <dbReference type="SAM" id="MobiDB-lite"/>
    </source>
</evidence>
<accession>A0A7S0A817</accession>
<feature type="compositionally biased region" description="Low complexity" evidence="2">
    <location>
        <begin position="20"/>
        <end position="35"/>
    </location>
</feature>
<evidence type="ECO:0000256" key="1">
    <source>
        <dbReference type="SAM" id="Coils"/>
    </source>
</evidence>
<feature type="compositionally biased region" description="Low complexity" evidence="2">
    <location>
        <begin position="61"/>
        <end position="70"/>
    </location>
</feature>
<gene>
    <name evidence="3" type="ORF">PBAH0796_LOCUS10256</name>
</gene>
<name>A0A7S0A817_9DINO</name>
<reference evidence="3" key="1">
    <citation type="submission" date="2021-01" db="EMBL/GenBank/DDBJ databases">
        <authorList>
            <person name="Corre E."/>
            <person name="Pelletier E."/>
            <person name="Niang G."/>
            <person name="Scheremetjew M."/>
            <person name="Finn R."/>
            <person name="Kale V."/>
            <person name="Holt S."/>
            <person name="Cochrane G."/>
            <person name="Meng A."/>
            <person name="Brown T."/>
            <person name="Cohen L."/>
        </authorList>
    </citation>
    <scope>NUCLEOTIDE SEQUENCE</scope>
    <source>
        <strain evidence="3">Pbaha01</strain>
    </source>
</reference>
<evidence type="ECO:0000313" key="3">
    <source>
        <dbReference type="EMBL" id="CAD8354889.1"/>
    </source>
</evidence>
<proteinExistence type="predicted"/>
<protein>
    <submittedName>
        <fullName evidence="3">Uncharacterized protein</fullName>
    </submittedName>
</protein>
<organism evidence="3">
    <name type="scientific">Pyrodinium bahamense</name>
    <dbReference type="NCBI Taxonomy" id="73915"/>
    <lineage>
        <taxon>Eukaryota</taxon>
        <taxon>Sar</taxon>
        <taxon>Alveolata</taxon>
        <taxon>Dinophyceae</taxon>
        <taxon>Gonyaulacales</taxon>
        <taxon>Pyrocystaceae</taxon>
        <taxon>Pyrodinium</taxon>
    </lineage>
</organism>
<feature type="coiled-coil region" evidence="1">
    <location>
        <begin position="820"/>
        <end position="847"/>
    </location>
</feature>
<feature type="coiled-coil region" evidence="1">
    <location>
        <begin position="410"/>
        <end position="548"/>
    </location>
</feature>
<feature type="compositionally biased region" description="Low complexity" evidence="2">
    <location>
        <begin position="124"/>
        <end position="137"/>
    </location>
</feature>
<sequence>MAQASWQVGGYYSQAQANHPGYYAAPGTAPAAPAARQPSVGSAGYQGGAPPSGGRLPPQPQGANQGAAGQHGMPVVPPQKRPPPAGAEQGMMKQQRLGPGGYPGAGMAGGGPGGPVQVPPPNAGVPSAAPPQAAQPPTKETYVVSTSGRDGNEVVVRTLVGEYIEKGVNHGRKVYMKAHDKAVADYVDVLLYYWDSRDGPSFEGWWFGNKLGGTQVWSHCKDSGLLPPGAGWKIPWDGPVRPTLVVRNKEALLKEEAEAKLQALSDEVSKAEAEASQVMEQAKSACSSATVDGYTNAEQLLTPQVTALGEVVKKVQDSQRFAVGDIVKSFQHLSNTVKNLHDNLTGELNNMRTSRQKVEQDQKQKVVEERDTRILEELMPEALEKTNTAEDMVEKTVITSEMISSCGDDADMVKQAIEETERSAKAAQAAIGEARIYLNAKLASTRRFAERVRERASGELGKLQQQLQDAQNKLSPLKNVRQDYNQRKEAQKLVAEVEEKVVLAEVDVDRAEEMVSLLNADAPTKDGLTQAQTALQVAENHINKAMQLYETKKQSASGMPLEELSKLGPRGEAARTRITQLRSNLKEAGERVTTEGYLEEASDKVQAVTDALGKLEDSESRLQEGDEISLEETLATVKASEQLAAGAQTASSMARMFIQMKTLEVKRFSKGPSSEATQKLTDFQKQLEVATKRLIELKSGVNRRKRMALVREAESRVAKAEKLVETVKEAASIFADDAKLMELSPEEIREASEKTTVCEKEANEALMEVRKFVTARQIEAKGKDASVEISTELIKFQTRLSTAQSEVAKQRKLFTSVEQRLAVKRLLDEAEKKLNETEEKVAKAMEAVAGLDGLGMEPADDAKESDKMVKEAELAVQEAQISTRTTSRFLESQSRSQGFAKDAISKLEPRVKQCQDKVQSASTQIKERSEKIFARSIIHEAEAKVGECEAGLRKAQDAEAPFLQVEDGAVLDKASVMISEFERAIQAAQSVATSSKTFISMKRLTVKRLTDAASQTTNEALTKMQGTIDDVIKKLSEMRTRSAELKRAALRREVKGGKGASRMSG</sequence>
<dbReference type="AlphaFoldDB" id="A0A7S0A817"/>
<dbReference type="EMBL" id="HBEG01017018">
    <property type="protein sequence ID" value="CAD8354889.1"/>
    <property type="molecule type" value="Transcribed_RNA"/>
</dbReference>